<dbReference type="Gene3D" id="3.80.10.10">
    <property type="entry name" value="Ribonuclease Inhibitor"/>
    <property type="match status" value="2"/>
</dbReference>
<keyword evidence="1" id="KW-0433">Leucine-rich repeat</keyword>
<evidence type="ECO:0000313" key="4">
    <source>
        <dbReference type="EMBL" id="EFA08761.1"/>
    </source>
</evidence>
<name>D6WWU0_TRICA</name>
<dbReference type="PANTHER" id="PTHR45712:SF22">
    <property type="entry name" value="INSULIN-LIKE GROWTH FACTOR-BINDING PROTEIN COMPLEX ACID LABILE SUBUNIT"/>
    <property type="match status" value="1"/>
</dbReference>
<evidence type="ECO:0000256" key="2">
    <source>
        <dbReference type="ARBA" id="ARBA00022737"/>
    </source>
</evidence>
<dbReference type="OMA" id="GAFHNIT"/>
<feature type="signal peptide" evidence="3">
    <location>
        <begin position="1"/>
        <end position="18"/>
    </location>
</feature>
<dbReference type="PANTHER" id="PTHR45712">
    <property type="entry name" value="AGAP008170-PA"/>
    <property type="match status" value="1"/>
</dbReference>
<reference evidence="4 5" key="2">
    <citation type="journal article" date="2010" name="Nucleic Acids Res.">
        <title>BeetleBase in 2010: revisions to provide comprehensive genomic information for Tribolium castaneum.</title>
        <authorList>
            <person name="Kim H.S."/>
            <person name="Murphy T."/>
            <person name="Xia J."/>
            <person name="Caragea D."/>
            <person name="Park Y."/>
            <person name="Beeman R.W."/>
            <person name="Lorenzen M.D."/>
            <person name="Butcher S."/>
            <person name="Manak J.R."/>
            <person name="Brown S.J."/>
        </authorList>
    </citation>
    <scope>GENOME REANNOTATION</scope>
    <source>
        <strain evidence="4 5">Georgia GA2</strain>
    </source>
</reference>
<dbReference type="InParanoid" id="D6WWU0"/>
<accession>D6WWU0</accession>
<dbReference type="STRING" id="7070.D6WWU0"/>
<evidence type="ECO:0000313" key="5">
    <source>
        <dbReference type="Proteomes" id="UP000007266"/>
    </source>
</evidence>
<dbReference type="SUPFAM" id="SSF52058">
    <property type="entry name" value="L domain-like"/>
    <property type="match status" value="1"/>
</dbReference>
<dbReference type="Proteomes" id="UP000007266">
    <property type="component" value="Linkage group 8"/>
</dbReference>
<proteinExistence type="predicted"/>
<dbReference type="KEGG" id="tca:107398487"/>
<dbReference type="EMBL" id="KQ971361">
    <property type="protein sequence ID" value="EFA08761.1"/>
    <property type="molecule type" value="Genomic_DNA"/>
</dbReference>
<keyword evidence="5" id="KW-1185">Reference proteome</keyword>
<gene>
    <name evidence="4" type="primary">GLEAN_06440</name>
    <name evidence="4" type="ORF">TcasGA2_TC006440</name>
</gene>
<feature type="chain" id="PRO_5003090311" evidence="3">
    <location>
        <begin position="19"/>
        <end position="310"/>
    </location>
</feature>
<evidence type="ECO:0000256" key="3">
    <source>
        <dbReference type="SAM" id="SignalP"/>
    </source>
</evidence>
<dbReference type="Pfam" id="PF13306">
    <property type="entry name" value="LRR_5"/>
    <property type="match status" value="1"/>
</dbReference>
<dbReference type="OrthoDB" id="6022531at2759"/>
<dbReference type="InterPro" id="IPR001611">
    <property type="entry name" value="Leu-rich_rpt"/>
</dbReference>
<dbReference type="Pfam" id="PF13855">
    <property type="entry name" value="LRR_8"/>
    <property type="match status" value="1"/>
</dbReference>
<sequence>MCIFNLLLLFVVLQPTLSQHFNYIEIRYVKNNTVFVSPYADDVNFEKEITDIWIDNQTIPVLKTGSFQNLPKLKVIKIQDCGLDNIEDNAFENLPKLRILNLSKNHLKVVKNRTFSHLAIIKLYLAMNGIESLESGAFHNITNLEVIDLSGNKLRLLHTHMFRGTPFLRQIDFSFNKIETVASECFKGTFNGVGQGEDSFLKLNDNQMKRVKLGQLEGLYNIKELNFGNNIIEHVDLNTFKKFNSIEILNLENNQLPSLHDYVLRDLQSTIVYIDSNPLTCEFVKKFARWCASNKKDNTVNSSHLKQCNV</sequence>
<dbReference type="HOGENOM" id="CLU_837660_0_0_1"/>
<keyword evidence="3" id="KW-0732">Signal</keyword>
<dbReference type="InterPro" id="IPR032675">
    <property type="entry name" value="LRR_dom_sf"/>
</dbReference>
<organism evidence="4 5">
    <name type="scientific">Tribolium castaneum</name>
    <name type="common">Red flour beetle</name>
    <dbReference type="NCBI Taxonomy" id="7070"/>
    <lineage>
        <taxon>Eukaryota</taxon>
        <taxon>Metazoa</taxon>
        <taxon>Ecdysozoa</taxon>
        <taxon>Arthropoda</taxon>
        <taxon>Hexapoda</taxon>
        <taxon>Insecta</taxon>
        <taxon>Pterygota</taxon>
        <taxon>Neoptera</taxon>
        <taxon>Endopterygota</taxon>
        <taxon>Coleoptera</taxon>
        <taxon>Polyphaga</taxon>
        <taxon>Cucujiformia</taxon>
        <taxon>Tenebrionidae</taxon>
        <taxon>Tenebrionidae incertae sedis</taxon>
        <taxon>Tribolium</taxon>
    </lineage>
</organism>
<dbReference type="PhylomeDB" id="D6WWU0"/>
<dbReference type="AlphaFoldDB" id="D6WWU0"/>
<reference evidence="4 5" key="1">
    <citation type="journal article" date="2008" name="Nature">
        <title>The genome of the model beetle and pest Tribolium castaneum.</title>
        <authorList>
            <consortium name="Tribolium Genome Sequencing Consortium"/>
            <person name="Richards S."/>
            <person name="Gibbs R.A."/>
            <person name="Weinstock G.M."/>
            <person name="Brown S.J."/>
            <person name="Denell R."/>
            <person name="Beeman R.W."/>
            <person name="Gibbs R."/>
            <person name="Beeman R.W."/>
            <person name="Brown S.J."/>
            <person name="Bucher G."/>
            <person name="Friedrich M."/>
            <person name="Grimmelikhuijzen C.J."/>
            <person name="Klingler M."/>
            <person name="Lorenzen M."/>
            <person name="Richards S."/>
            <person name="Roth S."/>
            <person name="Schroder R."/>
            <person name="Tautz D."/>
            <person name="Zdobnov E.M."/>
            <person name="Muzny D."/>
            <person name="Gibbs R.A."/>
            <person name="Weinstock G.M."/>
            <person name="Attaway T."/>
            <person name="Bell S."/>
            <person name="Buhay C.J."/>
            <person name="Chandrabose M.N."/>
            <person name="Chavez D."/>
            <person name="Clerk-Blankenburg K.P."/>
            <person name="Cree A."/>
            <person name="Dao M."/>
            <person name="Davis C."/>
            <person name="Chacko J."/>
            <person name="Dinh H."/>
            <person name="Dugan-Rocha S."/>
            <person name="Fowler G."/>
            <person name="Garner T.T."/>
            <person name="Garnes J."/>
            <person name="Gnirke A."/>
            <person name="Hawes A."/>
            <person name="Hernandez J."/>
            <person name="Hines S."/>
            <person name="Holder M."/>
            <person name="Hume J."/>
            <person name="Jhangiani S.N."/>
            <person name="Joshi V."/>
            <person name="Khan Z.M."/>
            <person name="Jackson L."/>
            <person name="Kovar C."/>
            <person name="Kowis A."/>
            <person name="Lee S."/>
            <person name="Lewis L.R."/>
            <person name="Margolis J."/>
            <person name="Morgan M."/>
            <person name="Nazareth L.V."/>
            <person name="Nguyen N."/>
            <person name="Okwuonu G."/>
            <person name="Parker D."/>
            <person name="Richards S."/>
            <person name="Ruiz S.J."/>
            <person name="Santibanez J."/>
            <person name="Savard J."/>
            <person name="Scherer S.E."/>
            <person name="Schneider B."/>
            <person name="Sodergren E."/>
            <person name="Tautz D."/>
            <person name="Vattahil S."/>
            <person name="Villasana D."/>
            <person name="White C.S."/>
            <person name="Wright R."/>
            <person name="Park Y."/>
            <person name="Beeman R.W."/>
            <person name="Lord J."/>
            <person name="Oppert B."/>
            <person name="Lorenzen M."/>
            <person name="Brown S."/>
            <person name="Wang L."/>
            <person name="Savard J."/>
            <person name="Tautz D."/>
            <person name="Richards S."/>
            <person name="Weinstock G."/>
            <person name="Gibbs R.A."/>
            <person name="Liu Y."/>
            <person name="Worley K."/>
            <person name="Weinstock G."/>
            <person name="Elsik C.G."/>
            <person name="Reese J.T."/>
            <person name="Elhaik E."/>
            <person name="Landan G."/>
            <person name="Graur D."/>
            <person name="Arensburger P."/>
            <person name="Atkinson P."/>
            <person name="Beeman R.W."/>
            <person name="Beidler J."/>
            <person name="Brown S.J."/>
            <person name="Demuth J.P."/>
            <person name="Drury D.W."/>
            <person name="Du Y.Z."/>
            <person name="Fujiwara H."/>
            <person name="Lorenzen M."/>
            <person name="Maselli V."/>
            <person name="Osanai M."/>
            <person name="Park Y."/>
            <person name="Robertson H.M."/>
            <person name="Tu Z."/>
            <person name="Wang J.J."/>
            <person name="Wang S."/>
            <person name="Richards S."/>
            <person name="Song H."/>
            <person name="Zhang L."/>
            <person name="Sodergren E."/>
            <person name="Werner D."/>
            <person name="Stanke M."/>
            <person name="Morgenstern B."/>
            <person name="Solovyev V."/>
            <person name="Kosarev P."/>
            <person name="Brown G."/>
            <person name="Chen H.C."/>
            <person name="Ermolaeva O."/>
            <person name="Hlavina W."/>
            <person name="Kapustin Y."/>
            <person name="Kiryutin B."/>
            <person name="Kitts P."/>
            <person name="Maglott D."/>
            <person name="Pruitt K."/>
            <person name="Sapojnikov V."/>
            <person name="Souvorov A."/>
            <person name="Mackey A.J."/>
            <person name="Waterhouse R.M."/>
            <person name="Wyder S."/>
            <person name="Zdobnov E.M."/>
            <person name="Zdobnov E.M."/>
            <person name="Wyder S."/>
            <person name="Kriventseva E.V."/>
            <person name="Kadowaki T."/>
            <person name="Bork P."/>
            <person name="Aranda M."/>
            <person name="Bao R."/>
            <person name="Beermann A."/>
            <person name="Berns N."/>
            <person name="Bolognesi R."/>
            <person name="Bonneton F."/>
            <person name="Bopp D."/>
            <person name="Brown S.J."/>
            <person name="Bucher G."/>
            <person name="Butts T."/>
            <person name="Chaumot A."/>
            <person name="Denell R.E."/>
            <person name="Ferrier D.E."/>
            <person name="Friedrich M."/>
            <person name="Gordon C.M."/>
            <person name="Jindra M."/>
            <person name="Klingler M."/>
            <person name="Lan Q."/>
            <person name="Lattorff H.M."/>
            <person name="Laudet V."/>
            <person name="von Levetsow C."/>
            <person name="Liu Z."/>
            <person name="Lutz R."/>
            <person name="Lynch J.A."/>
            <person name="da Fonseca R.N."/>
            <person name="Posnien N."/>
            <person name="Reuter R."/>
            <person name="Roth S."/>
            <person name="Savard J."/>
            <person name="Schinko J.B."/>
            <person name="Schmitt C."/>
            <person name="Schoppmeier M."/>
            <person name="Schroder R."/>
            <person name="Shippy T.D."/>
            <person name="Simonnet F."/>
            <person name="Marques-Souza H."/>
            <person name="Tautz D."/>
            <person name="Tomoyasu Y."/>
            <person name="Trauner J."/>
            <person name="Van der Zee M."/>
            <person name="Vervoort M."/>
            <person name="Wittkopp N."/>
            <person name="Wimmer E.A."/>
            <person name="Yang X."/>
            <person name="Jones A.K."/>
            <person name="Sattelle D.B."/>
            <person name="Ebert P.R."/>
            <person name="Nelson D."/>
            <person name="Scott J.G."/>
            <person name="Beeman R.W."/>
            <person name="Muthukrishnan S."/>
            <person name="Kramer K.J."/>
            <person name="Arakane Y."/>
            <person name="Beeman R.W."/>
            <person name="Zhu Q."/>
            <person name="Hogenkamp D."/>
            <person name="Dixit R."/>
            <person name="Oppert B."/>
            <person name="Jiang H."/>
            <person name="Zou Z."/>
            <person name="Marshall J."/>
            <person name="Elpidina E."/>
            <person name="Vinokurov K."/>
            <person name="Oppert C."/>
            <person name="Zou Z."/>
            <person name="Evans J."/>
            <person name="Lu Z."/>
            <person name="Zhao P."/>
            <person name="Sumathipala N."/>
            <person name="Altincicek B."/>
            <person name="Vilcinskas A."/>
            <person name="Williams M."/>
            <person name="Hultmark D."/>
            <person name="Hetru C."/>
            <person name="Jiang H."/>
            <person name="Grimmelikhuijzen C.J."/>
            <person name="Hauser F."/>
            <person name="Cazzamali G."/>
            <person name="Williamson M."/>
            <person name="Park Y."/>
            <person name="Li B."/>
            <person name="Tanaka Y."/>
            <person name="Predel R."/>
            <person name="Neupert S."/>
            <person name="Schachtner J."/>
            <person name="Verleyen P."/>
            <person name="Raible F."/>
            <person name="Bork P."/>
            <person name="Friedrich M."/>
            <person name="Walden K.K."/>
            <person name="Robertson H.M."/>
            <person name="Angeli S."/>
            <person name="Foret S."/>
            <person name="Bucher G."/>
            <person name="Schuetz S."/>
            <person name="Maleszka R."/>
            <person name="Wimmer E.A."/>
            <person name="Beeman R.W."/>
            <person name="Lorenzen M."/>
            <person name="Tomoyasu Y."/>
            <person name="Miller S.C."/>
            <person name="Grossmann D."/>
            <person name="Bucher G."/>
        </authorList>
    </citation>
    <scope>NUCLEOTIDE SEQUENCE [LARGE SCALE GENOMIC DNA]</scope>
    <source>
        <strain evidence="4 5">Georgia GA2</strain>
    </source>
</reference>
<dbReference type="InterPro" id="IPR003591">
    <property type="entry name" value="Leu-rich_rpt_typical-subtyp"/>
</dbReference>
<dbReference type="InterPro" id="IPR050333">
    <property type="entry name" value="SLRP"/>
</dbReference>
<evidence type="ECO:0000256" key="1">
    <source>
        <dbReference type="ARBA" id="ARBA00022614"/>
    </source>
</evidence>
<dbReference type="eggNOG" id="KOG0619">
    <property type="taxonomic scope" value="Eukaryota"/>
</dbReference>
<dbReference type="InterPro" id="IPR026906">
    <property type="entry name" value="LRR_5"/>
</dbReference>
<dbReference type="SMART" id="SM00369">
    <property type="entry name" value="LRR_TYP"/>
    <property type="match status" value="7"/>
</dbReference>
<protein>
    <submittedName>
        <fullName evidence="4">Connectin-like Protein</fullName>
    </submittedName>
</protein>
<keyword evidence="2" id="KW-0677">Repeat</keyword>